<dbReference type="RefSeq" id="WP_014454161.1">
    <property type="nucleotide sequence ID" value="NC_017098.1"/>
</dbReference>
<evidence type="ECO:0000313" key="1">
    <source>
        <dbReference type="EMBL" id="AFG36163.1"/>
    </source>
</evidence>
<protein>
    <submittedName>
        <fullName evidence="1">Uncharacterized protein</fullName>
    </submittedName>
</protein>
<dbReference type="EMBL" id="CP003282">
    <property type="protein sequence ID" value="AFG36163.1"/>
    <property type="molecule type" value="Genomic_DNA"/>
</dbReference>
<dbReference type="AlphaFoldDB" id="H9UF70"/>
<dbReference type="HOGENOM" id="CLU_1179616_0_0_12"/>
<dbReference type="STRING" id="889378.Spiaf_0054"/>
<dbReference type="PATRIC" id="fig|889378.3.peg.57"/>
<name>H9UF70_SPIAZ</name>
<sequence length="235" mass="27657">MRTPRWYVRQRLGSTSVVYINPQKISVCVGTRYPGLKQRLKRLRRVLPWPLPYLYQVAMVLRYPYVLDDELFPAGKDPRSVRKFRMLQDVWEHREQPEQSRFFREQEEEIQRQGYVRHKRHRVRSRSELQQFIREYFLDMLYSMQRDGYLPDKTSHIGTGGHGTAFIDARGRLVKSSGADHRFAAAVLAGVDRGFPLEVIGIHRRWLEQNGVAPDSRGAVGQIVSLIRRAEQEHQ</sequence>
<evidence type="ECO:0000313" key="2">
    <source>
        <dbReference type="Proteomes" id="UP000007383"/>
    </source>
</evidence>
<proteinExistence type="predicted"/>
<dbReference type="Proteomes" id="UP000007383">
    <property type="component" value="Chromosome"/>
</dbReference>
<keyword evidence="2" id="KW-1185">Reference proteome</keyword>
<reference evidence="2" key="1">
    <citation type="journal article" date="2013" name="Stand. Genomic Sci.">
        <title>Complete genome sequence of the halophilic bacterium Spirochaeta africana type strain (Z-7692(T)) from the alkaline Lake Magadi in the East African Rift.</title>
        <authorList>
            <person name="Liolos K."/>
            <person name="Abt B."/>
            <person name="Scheuner C."/>
            <person name="Teshima H."/>
            <person name="Held B."/>
            <person name="Lapidus A."/>
            <person name="Nolan M."/>
            <person name="Lucas S."/>
            <person name="Deshpande S."/>
            <person name="Cheng J.F."/>
            <person name="Tapia R."/>
            <person name="Goodwin L.A."/>
            <person name="Pitluck S."/>
            <person name="Pagani I."/>
            <person name="Ivanova N."/>
            <person name="Mavromatis K."/>
            <person name="Mikhailova N."/>
            <person name="Huntemann M."/>
            <person name="Pati A."/>
            <person name="Chen A."/>
            <person name="Palaniappan K."/>
            <person name="Land M."/>
            <person name="Rohde M."/>
            <person name="Tindall B.J."/>
            <person name="Detter J.C."/>
            <person name="Goker M."/>
            <person name="Bristow J."/>
            <person name="Eisen J.A."/>
            <person name="Markowitz V."/>
            <person name="Hugenholtz P."/>
            <person name="Woyke T."/>
            <person name="Klenk H.P."/>
            <person name="Kyrpides N.C."/>
        </authorList>
    </citation>
    <scope>NUCLEOTIDE SEQUENCE</scope>
    <source>
        <strain evidence="2">ATCC 700263 / DSM 8902 / Z-7692</strain>
    </source>
</reference>
<dbReference type="KEGG" id="sfc:Spiaf_0054"/>
<organism evidence="1 2">
    <name type="scientific">Spirochaeta africana (strain ATCC 700263 / DSM 8902 / Z-7692)</name>
    <dbReference type="NCBI Taxonomy" id="889378"/>
    <lineage>
        <taxon>Bacteria</taxon>
        <taxon>Pseudomonadati</taxon>
        <taxon>Spirochaetota</taxon>
        <taxon>Spirochaetia</taxon>
        <taxon>Spirochaetales</taxon>
        <taxon>Spirochaetaceae</taxon>
        <taxon>Spirochaeta</taxon>
    </lineage>
</organism>
<dbReference type="eggNOG" id="ENOG50332M2">
    <property type="taxonomic scope" value="Bacteria"/>
</dbReference>
<accession>H9UF70</accession>
<gene>
    <name evidence="1" type="ordered locus">Spiaf_0054</name>
</gene>
<dbReference type="OrthoDB" id="7848986at2"/>